<dbReference type="Pfam" id="PF09681">
    <property type="entry name" value="Phage_rep_org_N"/>
    <property type="match status" value="1"/>
</dbReference>
<sequence>MRERKYVKFRVDMYDDTKSKMIDRRPERDLIHYVWTRVVTLAGKVNREGDLFMSKSIPYTIETLAIEFNRDIDQVKLALEVLMELEMVELSEHNVYRVKNFAKHQNIKVKEKVKINYKEDLAKIENKDIKKEDKKEEYLKNESRAKVSKDIQSEKEISQNENEDMKSDELVNQEMEHKDINKAEDDMTKEKTSSSLQDKAPILLKVKRNKSRKKEKKDNSIIVMTEEENIEHQIDGVFEGERPLGEGERIISSWTFVDGCICSDSN</sequence>
<protein>
    <submittedName>
        <fullName evidence="3">Phage replisome organizer</fullName>
    </submittedName>
</protein>
<dbReference type="EMBL" id="JABAGV010000004">
    <property type="protein sequence ID" value="MBC2473651.1"/>
    <property type="molecule type" value="Genomic_DNA"/>
</dbReference>
<name>A0AAW3W425_CLOBE</name>
<dbReference type="AlphaFoldDB" id="A0AAW3W425"/>
<accession>A0AAW3W425</accession>
<reference evidence="3" key="2">
    <citation type="journal article" date="2022" name="Nat. Biotechnol.">
        <title>Carbon-negative production of acetone and isopropanol by gas fermentation at industrial pilot scale.</title>
        <authorList>
            <person name="Liew F.E."/>
            <person name="Nogle R."/>
            <person name="Abdalla T."/>
            <person name="Rasor B.J."/>
            <person name="Canter C."/>
            <person name="Jensen R.O."/>
            <person name="Wang L."/>
            <person name="Strutz J."/>
            <person name="Chirania P."/>
            <person name="De Tissera S."/>
            <person name="Mueller A.P."/>
            <person name="Ruan Z."/>
            <person name="Gao A."/>
            <person name="Tran L."/>
            <person name="Engle N.L."/>
            <person name="Bromley J.C."/>
            <person name="Daniell J."/>
            <person name="Conrado R."/>
            <person name="Tschaplinski T.J."/>
            <person name="Giannone R.J."/>
            <person name="Hettich R.L."/>
            <person name="Karim A.S."/>
            <person name="Simpson S.D."/>
            <person name="Brown S.D."/>
            <person name="Leang C."/>
            <person name="Jewett M.C."/>
            <person name="Kopke M."/>
        </authorList>
    </citation>
    <scope>NUCLEOTIDE SEQUENCE</scope>
    <source>
        <strain evidence="3">DJ015</strain>
    </source>
</reference>
<evidence type="ECO:0000256" key="1">
    <source>
        <dbReference type="SAM" id="MobiDB-lite"/>
    </source>
</evidence>
<dbReference type="NCBIfam" id="TIGR01714">
    <property type="entry name" value="phage_rep_org_N"/>
    <property type="match status" value="1"/>
</dbReference>
<evidence type="ECO:0000313" key="4">
    <source>
        <dbReference type="Proteomes" id="UP001194098"/>
    </source>
</evidence>
<evidence type="ECO:0000313" key="3">
    <source>
        <dbReference type="EMBL" id="MBC2473651.1"/>
    </source>
</evidence>
<dbReference type="InterPro" id="IPR053162">
    <property type="entry name" value="DnaD"/>
</dbReference>
<dbReference type="RefSeq" id="WP_171779819.1">
    <property type="nucleotide sequence ID" value="NZ_JABAGV010000004.1"/>
</dbReference>
<reference evidence="3" key="1">
    <citation type="submission" date="2020-04" db="EMBL/GenBank/DDBJ databases">
        <authorList>
            <person name="Brown S."/>
        </authorList>
    </citation>
    <scope>NUCLEOTIDE SEQUENCE</scope>
    <source>
        <strain evidence="3">DJ015</strain>
    </source>
</reference>
<feature type="compositionally biased region" description="Basic residues" evidence="1">
    <location>
        <begin position="205"/>
        <end position="215"/>
    </location>
</feature>
<proteinExistence type="predicted"/>
<dbReference type="PANTHER" id="PTHR37293">
    <property type="entry name" value="PHAGE REPLICATION PROTEIN-RELATED"/>
    <property type="match status" value="1"/>
</dbReference>
<comment type="caution">
    <text evidence="3">The sequence shown here is derived from an EMBL/GenBank/DDBJ whole genome shotgun (WGS) entry which is preliminary data.</text>
</comment>
<feature type="region of interest" description="Disordered" evidence="1">
    <location>
        <begin position="182"/>
        <end position="220"/>
    </location>
</feature>
<feature type="compositionally biased region" description="Basic and acidic residues" evidence="1">
    <location>
        <begin position="182"/>
        <end position="192"/>
    </location>
</feature>
<dbReference type="Proteomes" id="UP001194098">
    <property type="component" value="Unassembled WGS sequence"/>
</dbReference>
<dbReference type="InterPro" id="IPR010056">
    <property type="entry name" value="Phage_rep_org__N"/>
</dbReference>
<dbReference type="PANTHER" id="PTHR37293:SF7">
    <property type="entry name" value="HYPOTHETICAL PHAGE PROTEIN"/>
    <property type="match status" value="1"/>
</dbReference>
<gene>
    <name evidence="3" type="ORF">HGI39_02815</name>
</gene>
<feature type="domain" description="Phage replisome organiser N-terminal" evidence="2">
    <location>
        <begin position="6"/>
        <end position="121"/>
    </location>
</feature>
<organism evidence="3 4">
    <name type="scientific">Clostridium beijerinckii</name>
    <name type="common">Clostridium MP</name>
    <dbReference type="NCBI Taxonomy" id="1520"/>
    <lineage>
        <taxon>Bacteria</taxon>
        <taxon>Bacillati</taxon>
        <taxon>Bacillota</taxon>
        <taxon>Clostridia</taxon>
        <taxon>Eubacteriales</taxon>
        <taxon>Clostridiaceae</taxon>
        <taxon>Clostridium</taxon>
    </lineage>
</organism>
<feature type="region of interest" description="Disordered" evidence="1">
    <location>
        <begin position="136"/>
        <end position="168"/>
    </location>
</feature>
<evidence type="ECO:0000259" key="2">
    <source>
        <dbReference type="Pfam" id="PF09681"/>
    </source>
</evidence>